<sequence length="128" mass="14091">VVTVLDRLSPGVMARARRILTLGEGDFSFSLSLLSSSSSPPIHLTATSFDSLDDIRTKFGDDGIRIVEKLAKLKGVLVHSVDATRLSSYPELFGQFYDEIIFHHPHCGSEDAGRHRILLAHLFRSISG</sequence>
<dbReference type="EMBL" id="HACM01011645">
    <property type="protein sequence ID" value="CRZ12087.1"/>
    <property type="molecule type" value="Transcribed_RNA"/>
</dbReference>
<feature type="domain" description="25S rRNA (uridine-N(3))-methyltransferase BMT5-like" evidence="1">
    <location>
        <begin position="20"/>
        <end position="126"/>
    </location>
</feature>
<reference evidence="2" key="1">
    <citation type="submission" date="2015-04" db="EMBL/GenBank/DDBJ databases">
        <title>The genome sequence of the plant pathogenic Rhizarian Plasmodiophora brassicae reveals insights in its biotrophic life cycle and the origin of chitin synthesis.</title>
        <authorList>
            <person name="Schwelm A."/>
            <person name="Fogelqvist J."/>
            <person name="Knaust A."/>
            <person name="Julke S."/>
            <person name="Lilja T."/>
            <person name="Dhandapani V."/>
            <person name="Bonilla-Rosso G."/>
            <person name="Karlsson M."/>
            <person name="Shevchenko A."/>
            <person name="Choi S.R."/>
            <person name="Kim H.G."/>
            <person name="Park J.Y."/>
            <person name="Lim Y.P."/>
            <person name="Ludwig-Muller J."/>
            <person name="Dixelius C."/>
        </authorList>
    </citation>
    <scope>NUCLEOTIDE SEQUENCE</scope>
    <source>
        <tissue evidence="2">Potato root galls</tissue>
    </source>
</reference>
<organism evidence="2">
    <name type="scientific">Spongospora subterranea</name>
    <dbReference type="NCBI Taxonomy" id="70186"/>
    <lineage>
        <taxon>Eukaryota</taxon>
        <taxon>Sar</taxon>
        <taxon>Rhizaria</taxon>
        <taxon>Endomyxa</taxon>
        <taxon>Phytomyxea</taxon>
        <taxon>Plasmodiophorida</taxon>
        <taxon>Plasmodiophoridae</taxon>
        <taxon>Spongospora</taxon>
    </lineage>
</organism>
<accession>A0A0H5REX2</accession>
<dbReference type="PANTHER" id="PTHR11538:SF26">
    <property type="entry name" value="FERREDOXIN-FOLD ANTICODON-BINDING DOMAIN-CONTAINING PROTEIN 1"/>
    <property type="match status" value="1"/>
</dbReference>
<dbReference type="GO" id="GO:0070475">
    <property type="term" value="P:rRNA base methylation"/>
    <property type="evidence" value="ECO:0007669"/>
    <property type="project" value="InterPro"/>
</dbReference>
<protein>
    <recommendedName>
        <fullName evidence="1">25S rRNA (uridine-N(3))-methyltransferase BMT5-like domain-containing protein</fullName>
    </recommendedName>
</protein>
<dbReference type="GO" id="GO:0005737">
    <property type="term" value="C:cytoplasm"/>
    <property type="evidence" value="ECO:0007669"/>
    <property type="project" value="TreeGrafter"/>
</dbReference>
<feature type="non-terminal residue" evidence="2">
    <location>
        <position position="1"/>
    </location>
</feature>
<dbReference type="AlphaFoldDB" id="A0A0H5REX2"/>
<dbReference type="Pfam" id="PF10354">
    <property type="entry name" value="BMT5-like"/>
    <property type="match status" value="1"/>
</dbReference>
<dbReference type="GO" id="GO:0070042">
    <property type="term" value="F:rRNA (uridine-N3-)-methyltransferase activity"/>
    <property type="evidence" value="ECO:0007669"/>
    <property type="project" value="InterPro"/>
</dbReference>
<evidence type="ECO:0000313" key="2">
    <source>
        <dbReference type="EMBL" id="CRZ12087.1"/>
    </source>
</evidence>
<dbReference type="PANTHER" id="PTHR11538">
    <property type="entry name" value="PHENYLALANYL-TRNA SYNTHETASE"/>
    <property type="match status" value="1"/>
</dbReference>
<name>A0A0H5REX2_9EUKA</name>
<feature type="non-terminal residue" evidence="2">
    <location>
        <position position="128"/>
    </location>
</feature>
<dbReference type="InterPro" id="IPR019446">
    <property type="entry name" value="BMT5-like"/>
</dbReference>
<evidence type="ECO:0000259" key="1">
    <source>
        <dbReference type="Pfam" id="PF10354"/>
    </source>
</evidence>
<proteinExistence type="predicted"/>